<comment type="caution">
    <text evidence="1">The sequence shown here is derived from an EMBL/GenBank/DDBJ whole genome shotgun (WGS) entry which is preliminary data.</text>
</comment>
<organism evidence="1">
    <name type="scientific">mine drainage metagenome</name>
    <dbReference type="NCBI Taxonomy" id="410659"/>
    <lineage>
        <taxon>unclassified sequences</taxon>
        <taxon>metagenomes</taxon>
        <taxon>ecological metagenomes</taxon>
    </lineage>
</organism>
<dbReference type="AlphaFoldDB" id="A0A1J5PF48"/>
<sequence>MIGMQGKDPVHRFRNNRVHHIGLCRDREAHVQEVRRVIEVVARINEGLTHIVFIGHCGDGRHLGDHAYGGDFALPLVIDIKAVVVEGRHRADHAHHRRHRVAVAAEATEEIVDLLVQHGVPRHAAFEVLQLRCVRQLAV</sequence>
<accession>A0A1J5PF48</accession>
<reference evidence="1" key="1">
    <citation type="submission" date="2016-10" db="EMBL/GenBank/DDBJ databases">
        <title>Sequence of Gallionella enrichment culture.</title>
        <authorList>
            <person name="Poehlein A."/>
            <person name="Muehling M."/>
            <person name="Daniel R."/>
        </authorList>
    </citation>
    <scope>NUCLEOTIDE SEQUENCE</scope>
</reference>
<dbReference type="EMBL" id="MLJW01006590">
    <property type="protein sequence ID" value="OIQ66447.1"/>
    <property type="molecule type" value="Genomic_DNA"/>
</dbReference>
<name>A0A1J5PF48_9ZZZZ</name>
<protein>
    <submittedName>
        <fullName evidence="1">Uncharacterized protein</fullName>
    </submittedName>
</protein>
<proteinExistence type="predicted"/>
<evidence type="ECO:0000313" key="1">
    <source>
        <dbReference type="EMBL" id="OIQ66447.1"/>
    </source>
</evidence>
<gene>
    <name evidence="1" type="ORF">GALL_519800</name>
</gene>